<feature type="compositionally biased region" description="Polar residues" evidence="10">
    <location>
        <begin position="134"/>
        <end position="146"/>
    </location>
</feature>
<dbReference type="Gene3D" id="6.10.340.10">
    <property type="match status" value="1"/>
</dbReference>
<evidence type="ECO:0000256" key="3">
    <source>
        <dbReference type="ARBA" id="ARBA00012438"/>
    </source>
</evidence>
<evidence type="ECO:0000256" key="11">
    <source>
        <dbReference type="SAM" id="Phobius"/>
    </source>
</evidence>
<comment type="caution">
    <text evidence="13">The sequence shown here is derived from an EMBL/GenBank/DDBJ whole genome shotgun (WGS) entry which is preliminary data.</text>
</comment>
<dbReference type="AlphaFoldDB" id="A0A098QZM3"/>
<keyword evidence="14" id="KW-1185">Reference proteome</keyword>
<proteinExistence type="predicted"/>
<evidence type="ECO:0000256" key="8">
    <source>
        <dbReference type="ARBA" id="ARBA00022989"/>
    </source>
</evidence>
<dbReference type="Gene3D" id="1.10.287.130">
    <property type="match status" value="1"/>
</dbReference>
<dbReference type="InterPro" id="IPR050428">
    <property type="entry name" value="TCS_sensor_his_kinase"/>
</dbReference>
<reference evidence="13 14" key="1">
    <citation type="submission" date="2014-05" db="EMBL/GenBank/DDBJ databases">
        <title>De novo Genome Sequence of Spirocheata sp.</title>
        <authorList>
            <person name="Shivani Y."/>
            <person name="Subhash Y."/>
            <person name="Tushar L."/>
            <person name="Sasikala C."/>
            <person name="Ramana C.V."/>
        </authorList>
    </citation>
    <scope>NUCLEOTIDE SEQUENCE [LARGE SCALE GENOMIC DNA]</scope>
    <source>
        <strain evidence="13 14">JC230</strain>
    </source>
</reference>
<dbReference type="PROSITE" id="PS50109">
    <property type="entry name" value="HIS_KIN"/>
    <property type="match status" value="1"/>
</dbReference>
<comment type="catalytic activity">
    <reaction evidence="1">
        <text>ATP + protein L-histidine = ADP + protein N-phospho-L-histidine.</text>
        <dbReference type="EC" id="2.7.13.3"/>
    </reaction>
</comment>
<feature type="region of interest" description="Disordered" evidence="10">
    <location>
        <begin position="130"/>
        <end position="154"/>
    </location>
</feature>
<keyword evidence="9 11" id="KW-0472">Membrane</keyword>
<evidence type="ECO:0000256" key="10">
    <source>
        <dbReference type="SAM" id="MobiDB-lite"/>
    </source>
</evidence>
<dbReference type="InterPro" id="IPR003594">
    <property type="entry name" value="HATPase_dom"/>
</dbReference>
<dbReference type="STRING" id="1480694.DC28_09065"/>
<dbReference type="EC" id="2.7.13.3" evidence="3"/>
<dbReference type="GO" id="GO:0000155">
    <property type="term" value="F:phosphorelay sensor kinase activity"/>
    <property type="evidence" value="ECO:0007669"/>
    <property type="project" value="InterPro"/>
</dbReference>
<dbReference type="EMBL" id="JNUP01000064">
    <property type="protein sequence ID" value="KGE71937.1"/>
    <property type="molecule type" value="Genomic_DNA"/>
</dbReference>
<evidence type="ECO:0000256" key="7">
    <source>
        <dbReference type="ARBA" id="ARBA00022777"/>
    </source>
</evidence>
<name>A0A098QZM3_9SPIO</name>
<evidence type="ECO:0000259" key="12">
    <source>
        <dbReference type="PROSITE" id="PS50109"/>
    </source>
</evidence>
<evidence type="ECO:0000256" key="5">
    <source>
        <dbReference type="ARBA" id="ARBA00022679"/>
    </source>
</evidence>
<keyword evidence="6 11" id="KW-0812">Transmembrane</keyword>
<dbReference type="PRINTS" id="PR00344">
    <property type="entry name" value="BCTRLSENSOR"/>
</dbReference>
<keyword evidence="8 11" id="KW-1133">Transmembrane helix</keyword>
<evidence type="ECO:0000256" key="4">
    <source>
        <dbReference type="ARBA" id="ARBA00022553"/>
    </source>
</evidence>
<evidence type="ECO:0000313" key="14">
    <source>
        <dbReference type="Proteomes" id="UP000029692"/>
    </source>
</evidence>
<dbReference type="CDD" id="cd00082">
    <property type="entry name" value="HisKA"/>
    <property type="match status" value="1"/>
</dbReference>
<evidence type="ECO:0000256" key="2">
    <source>
        <dbReference type="ARBA" id="ARBA00004370"/>
    </source>
</evidence>
<dbReference type="PANTHER" id="PTHR45436">
    <property type="entry name" value="SENSOR HISTIDINE KINASE YKOH"/>
    <property type="match status" value="1"/>
</dbReference>
<dbReference type="InterPro" id="IPR003661">
    <property type="entry name" value="HisK_dim/P_dom"/>
</dbReference>
<dbReference type="Gene3D" id="3.30.565.10">
    <property type="entry name" value="Histidine kinase-like ATPase, C-terminal domain"/>
    <property type="match status" value="1"/>
</dbReference>
<feature type="transmembrane region" description="Helical" evidence="11">
    <location>
        <begin position="12"/>
        <end position="32"/>
    </location>
</feature>
<dbReference type="InterPro" id="IPR005467">
    <property type="entry name" value="His_kinase_dom"/>
</dbReference>
<dbReference type="SUPFAM" id="SSF55874">
    <property type="entry name" value="ATPase domain of HSP90 chaperone/DNA topoisomerase II/histidine kinase"/>
    <property type="match status" value="1"/>
</dbReference>
<dbReference type="Proteomes" id="UP000029692">
    <property type="component" value="Unassembled WGS sequence"/>
</dbReference>
<keyword evidence="5" id="KW-0808">Transferase</keyword>
<dbReference type="SMART" id="SM00387">
    <property type="entry name" value="HATPase_c"/>
    <property type="match status" value="1"/>
</dbReference>
<sequence>MIPSIRSRITIGLLSTTLFSLLLLGGLFLVFLRGYTRNLSRDYLEQKAVQLLEEFRRQRDNANDPNLSTLDNQILRRLLSREQEQSQLQFRILDESGQVTDSILFQRNSGRPTMPLHDFLFDQLGPAMHRSRNSSDQPLGSNPTRSDGSRLVVPLSPLPGSPALELLSETTFLDRIQKDALVGYSAAAGLSLLLASIMALVITRNIANPLLSLKTRVEEFSLKTSPHEDPPNPGTAFILKNPGSREVEQLSIGFSAMADGLAQKYRELQQERDSLKYFLADASHELRTPLTAGLAFTELLRKELMSYSTHTSSGDSQELLSDLENQLFRMRGIVENLLTLSRLDAGISPIPKEPFDLLHTITTVQHEFTATHTEIGPEDISSQVAALPDLEPWGNPQIITQLLTILLDNAYRYGAPPVQISAWYDPQAGAVMIQVLDHGPGVEPGEEEKITQRFFRGAAGTASNQGLGLGLSIARSLTQSMGGDLLVNPHTNTTGLCIRFLFPTQPRP</sequence>
<keyword evidence="7" id="KW-0418">Kinase</keyword>
<feature type="domain" description="Histidine kinase" evidence="12">
    <location>
        <begin position="281"/>
        <end position="506"/>
    </location>
</feature>
<dbReference type="RefSeq" id="WP_037547814.1">
    <property type="nucleotide sequence ID" value="NZ_JNUP01000064.1"/>
</dbReference>
<feature type="transmembrane region" description="Helical" evidence="11">
    <location>
        <begin position="181"/>
        <end position="202"/>
    </location>
</feature>
<dbReference type="InterPro" id="IPR036890">
    <property type="entry name" value="HATPase_C_sf"/>
</dbReference>
<protein>
    <recommendedName>
        <fullName evidence="3">histidine kinase</fullName>
        <ecNumber evidence="3">2.7.13.3</ecNumber>
    </recommendedName>
</protein>
<accession>A0A098QZM3</accession>
<evidence type="ECO:0000256" key="6">
    <source>
        <dbReference type="ARBA" id="ARBA00022692"/>
    </source>
</evidence>
<dbReference type="eggNOG" id="COG2205">
    <property type="taxonomic scope" value="Bacteria"/>
</dbReference>
<dbReference type="InterPro" id="IPR004358">
    <property type="entry name" value="Sig_transdc_His_kin-like_C"/>
</dbReference>
<dbReference type="InterPro" id="IPR036097">
    <property type="entry name" value="HisK_dim/P_sf"/>
</dbReference>
<dbReference type="SUPFAM" id="SSF47384">
    <property type="entry name" value="Homodimeric domain of signal transducing histidine kinase"/>
    <property type="match status" value="1"/>
</dbReference>
<dbReference type="Pfam" id="PF02518">
    <property type="entry name" value="HATPase_c"/>
    <property type="match status" value="1"/>
</dbReference>
<dbReference type="Pfam" id="PF00512">
    <property type="entry name" value="HisKA"/>
    <property type="match status" value="1"/>
</dbReference>
<evidence type="ECO:0000313" key="13">
    <source>
        <dbReference type="EMBL" id="KGE71937.1"/>
    </source>
</evidence>
<gene>
    <name evidence="13" type="ORF">DC28_09065</name>
</gene>
<comment type="subcellular location">
    <subcellularLocation>
        <location evidence="2">Membrane</location>
    </subcellularLocation>
</comment>
<evidence type="ECO:0000256" key="9">
    <source>
        <dbReference type="ARBA" id="ARBA00023136"/>
    </source>
</evidence>
<keyword evidence="4" id="KW-0597">Phosphoprotein</keyword>
<dbReference type="PANTHER" id="PTHR45436:SF5">
    <property type="entry name" value="SENSOR HISTIDINE KINASE TRCS"/>
    <property type="match status" value="1"/>
</dbReference>
<organism evidence="13 14">
    <name type="scientific">Spirochaeta lutea</name>
    <dbReference type="NCBI Taxonomy" id="1480694"/>
    <lineage>
        <taxon>Bacteria</taxon>
        <taxon>Pseudomonadati</taxon>
        <taxon>Spirochaetota</taxon>
        <taxon>Spirochaetia</taxon>
        <taxon>Spirochaetales</taxon>
        <taxon>Spirochaetaceae</taxon>
        <taxon>Spirochaeta</taxon>
    </lineage>
</organism>
<dbReference type="GO" id="GO:0005886">
    <property type="term" value="C:plasma membrane"/>
    <property type="evidence" value="ECO:0007669"/>
    <property type="project" value="TreeGrafter"/>
</dbReference>
<evidence type="ECO:0000256" key="1">
    <source>
        <dbReference type="ARBA" id="ARBA00000085"/>
    </source>
</evidence>
<dbReference type="CDD" id="cd00075">
    <property type="entry name" value="HATPase"/>
    <property type="match status" value="1"/>
</dbReference>
<dbReference type="SMART" id="SM00388">
    <property type="entry name" value="HisKA"/>
    <property type="match status" value="1"/>
</dbReference>